<organism evidence="2 4">
    <name type="scientific">Archangium gephyra</name>
    <dbReference type="NCBI Taxonomy" id="48"/>
    <lineage>
        <taxon>Bacteria</taxon>
        <taxon>Pseudomonadati</taxon>
        <taxon>Myxococcota</taxon>
        <taxon>Myxococcia</taxon>
        <taxon>Myxococcales</taxon>
        <taxon>Cystobacterineae</taxon>
        <taxon>Archangiaceae</taxon>
        <taxon>Archangium</taxon>
    </lineage>
</organism>
<accession>A0AAC8Q6P2</accession>
<proteinExistence type="predicted"/>
<dbReference type="KEGG" id="age:AA314_03538"/>
<evidence type="ECO:0000313" key="3">
    <source>
        <dbReference type="EMBL" id="REG34721.1"/>
    </source>
</evidence>
<dbReference type="RefSeq" id="WP_047856375.1">
    <property type="nucleotide sequence ID" value="NZ_CP011509.1"/>
</dbReference>
<evidence type="ECO:0000313" key="2">
    <source>
        <dbReference type="EMBL" id="AKJ01912.1"/>
    </source>
</evidence>
<keyword evidence="5" id="KW-1185">Reference proteome</keyword>
<reference evidence="2 4" key="1">
    <citation type="submission" date="2015-05" db="EMBL/GenBank/DDBJ databases">
        <title>Genome assembly of Archangium gephyra DSM 2261.</title>
        <authorList>
            <person name="Sharma G."/>
            <person name="Subramanian S."/>
        </authorList>
    </citation>
    <scope>NUCLEOTIDE SEQUENCE [LARGE SCALE GENOMIC DNA]</scope>
    <source>
        <strain evidence="2 4">DSM 2261</strain>
    </source>
</reference>
<gene>
    <name evidence="2" type="ORF">AA314_03538</name>
    <name evidence="3" type="ORF">ATI61_103630</name>
</gene>
<protein>
    <submittedName>
        <fullName evidence="2">Glutamate synthase [NADPH] large chain</fullName>
    </submittedName>
</protein>
<reference evidence="3 5" key="2">
    <citation type="submission" date="2018-08" db="EMBL/GenBank/DDBJ databases">
        <title>Genomic Encyclopedia of Archaeal and Bacterial Type Strains, Phase II (KMG-II): from individual species to whole genera.</title>
        <authorList>
            <person name="Goeker M."/>
        </authorList>
    </citation>
    <scope>NUCLEOTIDE SEQUENCE [LARGE SCALE GENOMIC DNA]</scope>
    <source>
        <strain evidence="3 5">DSM 2261</strain>
    </source>
</reference>
<sequence>MKLMGRDIPARELLARIEERLRTRGLSTSEPADVPEEGVEPRVDPLSFYLQALEENADATRALPLHTHRGGAGQLVLVAKWAFRKTCQVFINEALSRQRVFNGQVRDSYAQLSAEVIRLRAEVETLRAAQAATQAPTPPPAEAPARPRRTGKQARTPDEK</sequence>
<dbReference type="Proteomes" id="UP000035579">
    <property type="component" value="Chromosome"/>
</dbReference>
<evidence type="ECO:0000313" key="5">
    <source>
        <dbReference type="Proteomes" id="UP000256345"/>
    </source>
</evidence>
<dbReference type="AlphaFoldDB" id="A0AAC8Q6P2"/>
<feature type="region of interest" description="Disordered" evidence="1">
    <location>
        <begin position="128"/>
        <end position="160"/>
    </location>
</feature>
<dbReference type="EMBL" id="CP011509">
    <property type="protein sequence ID" value="AKJ01912.1"/>
    <property type="molecule type" value="Genomic_DNA"/>
</dbReference>
<dbReference type="Proteomes" id="UP000256345">
    <property type="component" value="Unassembled WGS sequence"/>
</dbReference>
<dbReference type="EMBL" id="QUMU01000003">
    <property type="protein sequence ID" value="REG34721.1"/>
    <property type="molecule type" value="Genomic_DNA"/>
</dbReference>
<name>A0AAC8Q6P2_9BACT</name>
<evidence type="ECO:0000256" key="1">
    <source>
        <dbReference type="SAM" id="MobiDB-lite"/>
    </source>
</evidence>
<evidence type="ECO:0000313" key="4">
    <source>
        <dbReference type="Proteomes" id="UP000035579"/>
    </source>
</evidence>